<proteinExistence type="predicted"/>
<dbReference type="EMBL" id="QRHP01000049">
    <property type="protein sequence ID" value="RHF79627.1"/>
    <property type="molecule type" value="Genomic_DNA"/>
</dbReference>
<dbReference type="Gene3D" id="2.180.10.10">
    <property type="entry name" value="RHS repeat-associated core"/>
    <property type="match status" value="1"/>
</dbReference>
<gene>
    <name evidence="2" type="ORF">DW654_17560</name>
    <name evidence="1" type="ORF">ERS852392_03492</name>
</gene>
<dbReference type="EMBL" id="CYYR01000047">
    <property type="protein sequence ID" value="CUO55075.1"/>
    <property type="molecule type" value="Genomic_DNA"/>
</dbReference>
<evidence type="ECO:0000313" key="4">
    <source>
        <dbReference type="Proteomes" id="UP000283701"/>
    </source>
</evidence>
<sequence>MYCLCHRSIWKTVGYEWGSMGERTAVLYPDGKKTVYEYNEAMQLTAMKIFSGEMREKTIRYSYDEAGRLIGKQLPGRNYTDYRYNAAGKLEEILHKGADKSAVAGNKCKRNERLCV</sequence>
<dbReference type="InterPro" id="IPR006530">
    <property type="entry name" value="YD"/>
</dbReference>
<reference evidence="1 3" key="1">
    <citation type="submission" date="2015-09" db="EMBL/GenBank/DDBJ databases">
        <authorList>
            <consortium name="Pathogen Informatics"/>
        </authorList>
    </citation>
    <scope>NUCLEOTIDE SEQUENCE [LARGE SCALE GENOMIC DNA]</scope>
    <source>
        <strain evidence="1 3">2789STDY5608835</strain>
    </source>
</reference>
<evidence type="ECO:0000313" key="3">
    <source>
        <dbReference type="Proteomes" id="UP000095395"/>
    </source>
</evidence>
<dbReference type="AlphaFoldDB" id="A0A174G409"/>
<dbReference type="Proteomes" id="UP000283701">
    <property type="component" value="Unassembled WGS sequence"/>
</dbReference>
<protein>
    <submittedName>
        <fullName evidence="1">Uncharacterized conserved protein</fullName>
    </submittedName>
</protein>
<organism evidence="1 3">
    <name type="scientific">Roseburia inulinivorans</name>
    <dbReference type="NCBI Taxonomy" id="360807"/>
    <lineage>
        <taxon>Bacteria</taxon>
        <taxon>Bacillati</taxon>
        <taxon>Bacillota</taxon>
        <taxon>Clostridia</taxon>
        <taxon>Lachnospirales</taxon>
        <taxon>Lachnospiraceae</taxon>
        <taxon>Roseburia</taxon>
    </lineage>
</organism>
<reference evidence="2 4" key="2">
    <citation type="submission" date="2018-08" db="EMBL/GenBank/DDBJ databases">
        <title>A genome reference for cultivated species of the human gut microbiota.</title>
        <authorList>
            <person name="Zou Y."/>
            <person name="Xue W."/>
            <person name="Luo G."/>
        </authorList>
    </citation>
    <scope>NUCLEOTIDE SEQUENCE [LARGE SCALE GENOMIC DNA]</scope>
    <source>
        <strain evidence="2 4">AM23-23AC</strain>
    </source>
</reference>
<dbReference type="NCBIfam" id="TIGR01643">
    <property type="entry name" value="YD_repeat_2x"/>
    <property type="match status" value="2"/>
</dbReference>
<accession>A0A174G409</accession>
<evidence type="ECO:0000313" key="2">
    <source>
        <dbReference type="EMBL" id="RHF79627.1"/>
    </source>
</evidence>
<dbReference type="Proteomes" id="UP000095395">
    <property type="component" value="Unassembled WGS sequence"/>
</dbReference>
<dbReference type="Pfam" id="PF05593">
    <property type="entry name" value="RHS_repeat"/>
    <property type="match status" value="1"/>
</dbReference>
<name>A0A174G409_9FIRM</name>
<evidence type="ECO:0000313" key="1">
    <source>
        <dbReference type="EMBL" id="CUO55075.1"/>
    </source>
</evidence>
<dbReference type="InterPro" id="IPR031325">
    <property type="entry name" value="RHS_repeat"/>
</dbReference>